<proteinExistence type="inferred from homology"/>
<keyword evidence="4 7" id="KW-0808">Transferase</keyword>
<dbReference type="EMBL" id="AE003849">
    <property type="protein sequence ID" value="AAF84612.1"/>
    <property type="molecule type" value="Genomic_DNA"/>
</dbReference>
<dbReference type="REBASE" id="4709">
    <property type="entry name" value="M.XfaORF1804P"/>
</dbReference>
<dbReference type="Pfam" id="PF02086">
    <property type="entry name" value="MethyltransfD12"/>
    <property type="match status" value="1"/>
</dbReference>
<dbReference type="Gene3D" id="1.10.1020.10">
    <property type="entry name" value="Adenine-specific Methyltransferase, Domain 2"/>
    <property type="match status" value="1"/>
</dbReference>
<dbReference type="GO" id="GO:0009007">
    <property type="term" value="F:site-specific DNA-methyltransferase (adenine-specific) activity"/>
    <property type="evidence" value="ECO:0007669"/>
    <property type="project" value="UniProtKB-EC"/>
</dbReference>
<evidence type="ECO:0000256" key="4">
    <source>
        <dbReference type="ARBA" id="ARBA00022679"/>
    </source>
</evidence>
<dbReference type="GO" id="GO:1904047">
    <property type="term" value="F:S-adenosyl-L-methionine binding"/>
    <property type="evidence" value="ECO:0007669"/>
    <property type="project" value="TreeGrafter"/>
</dbReference>
<dbReference type="GO" id="GO:0032259">
    <property type="term" value="P:methylation"/>
    <property type="evidence" value="ECO:0007669"/>
    <property type="project" value="UniProtKB-KW"/>
</dbReference>
<dbReference type="AlphaFoldDB" id="Q9PCH5"/>
<dbReference type="GO" id="GO:0009307">
    <property type="term" value="P:DNA restriction-modification system"/>
    <property type="evidence" value="ECO:0007669"/>
    <property type="project" value="InterPro"/>
</dbReference>
<dbReference type="PATRIC" id="fig|160492.11.peg.1919"/>
<gene>
    <name evidence="7" type="ordered locus">XF_1804</name>
</gene>
<dbReference type="KEGG" id="xfa:XF_1804"/>
<evidence type="ECO:0000313" key="8">
    <source>
        <dbReference type="Proteomes" id="UP000000812"/>
    </source>
</evidence>
<keyword evidence="3 7" id="KW-0489">Methyltransferase</keyword>
<comment type="similarity">
    <text evidence="1">Belongs to the N(4)/N(6)-methyltransferase family.</text>
</comment>
<reference evidence="7 8" key="1">
    <citation type="journal article" date="2000" name="Nature">
        <title>The genome sequence of the plant pathogen Xylella fastidiosa.</title>
        <authorList>
            <person name="Simpson A.J."/>
            <person name="Reinach F.C."/>
            <person name="Arruda P."/>
            <person name="Abreu F.A."/>
            <person name="Acencio M."/>
            <person name="Alvarenga R."/>
            <person name="Alves L.M."/>
            <person name="Araya J.E."/>
            <person name="Baia G.S."/>
            <person name="Baptista C.S."/>
            <person name="Barros M.H."/>
            <person name="Bonaccorsi E.D."/>
            <person name="Bordin S."/>
            <person name="Bove J.M."/>
            <person name="Briones M.R."/>
            <person name="Bueno M.R."/>
            <person name="Camargo A.A."/>
            <person name="Camargo L.E."/>
            <person name="Carraro D.M."/>
            <person name="Carrer H."/>
            <person name="Colauto N.B."/>
            <person name="Colombo C."/>
            <person name="Costa F.F."/>
            <person name="Costa M.C."/>
            <person name="Costa-Neto C.M."/>
            <person name="Coutinho L.L."/>
            <person name="Cristofani M."/>
            <person name="Dias-Neto E."/>
            <person name="Docena C."/>
            <person name="El-Dorry H."/>
            <person name="Facincani A.P."/>
            <person name="Ferreira A.J."/>
            <person name="Ferreira V.C."/>
            <person name="Ferro J.A."/>
            <person name="Fraga J.S."/>
            <person name="Franca S.C."/>
            <person name="Franco M.C."/>
            <person name="Frohme M."/>
            <person name="Furlan L.R."/>
            <person name="Garnier M."/>
            <person name="Goldman G.H."/>
            <person name="Goldman M.H."/>
            <person name="Gomes S.L."/>
            <person name="Gruber A."/>
            <person name="Ho P.L."/>
            <person name="Hoheisel J.D."/>
            <person name="Junqueira M.L."/>
            <person name="Kemper E.L."/>
            <person name="Kitajima J.P."/>
            <person name="Krieger J.E."/>
            <person name="Kuramae E.E."/>
            <person name="Laigret F."/>
            <person name="Lambais M.R."/>
            <person name="Leite L.C."/>
            <person name="Lemos E.G."/>
            <person name="Lemos M.V."/>
            <person name="Lopes S.A."/>
            <person name="Lopes C.R."/>
            <person name="Machado J.A."/>
            <person name="Machado M.A."/>
            <person name="Madeira A.M."/>
            <person name="Madeira H.M."/>
            <person name="Marino C.L."/>
            <person name="Marques M.V."/>
            <person name="Martins E.A."/>
            <person name="Martins E.M."/>
            <person name="Matsukuma A.Y."/>
            <person name="Menck C.F."/>
            <person name="Miracca E.C."/>
            <person name="Miyaki C.Y."/>
            <person name="Monteriro-Vitorello C.B."/>
            <person name="Moon D.H."/>
            <person name="Nagai M.A."/>
            <person name="Nascimento A.L."/>
            <person name="Netto L.E."/>
            <person name="Nhani A.Jr."/>
            <person name="Nobrega F.G."/>
            <person name="Nunes L.R."/>
            <person name="Oliveira M.A."/>
            <person name="de Oliveira M.C."/>
            <person name="de Oliveira R.C."/>
            <person name="Palmieri D.A."/>
            <person name="Paris A."/>
            <person name="Peixoto B.R."/>
            <person name="Pereira G.A."/>
            <person name="Pereira H.A.Jr."/>
            <person name="Pesquero J.B."/>
            <person name="Quaggio R.B."/>
            <person name="Roberto P.G."/>
            <person name="Rodrigues V."/>
            <person name="de M Rosa A.J."/>
            <person name="de Rosa V.E.Jr."/>
            <person name="de Sa R.G."/>
            <person name="Santelli R.V."/>
            <person name="Sawasaki H.E."/>
            <person name="da Silva A.C."/>
            <person name="da Silva A.M."/>
            <person name="da Silva F.R."/>
            <person name="da Silva W.A.Jr."/>
            <person name="da Silveira J.F."/>
            <person name="Silvestri M.L."/>
            <person name="Siqueira W.J."/>
            <person name="de Souza A.A."/>
            <person name="de Souza A.P."/>
            <person name="Terenzi M.F."/>
            <person name="Truffi D."/>
            <person name="Tsai S.M."/>
            <person name="Tsuhako M.H."/>
            <person name="Vallada H."/>
            <person name="Van Sluys M.A."/>
            <person name="Verjovski-Almeida S."/>
            <person name="Vettore A.L."/>
            <person name="Zago M.A."/>
            <person name="Zatz M."/>
            <person name="Meidanis J."/>
            <person name="Setubal J.C."/>
        </authorList>
    </citation>
    <scope>NUCLEOTIDE SEQUENCE [LARGE SCALE GENOMIC DNA]</scope>
    <source>
        <strain evidence="7 8">9a5c</strain>
    </source>
</reference>
<dbReference type="InterPro" id="IPR029063">
    <property type="entry name" value="SAM-dependent_MTases_sf"/>
</dbReference>
<comment type="catalytic activity">
    <reaction evidence="6">
        <text>a 2'-deoxyadenosine in DNA + S-adenosyl-L-methionine = an N(6)-methyl-2'-deoxyadenosine in DNA + S-adenosyl-L-homocysteine + H(+)</text>
        <dbReference type="Rhea" id="RHEA:15197"/>
        <dbReference type="Rhea" id="RHEA-COMP:12418"/>
        <dbReference type="Rhea" id="RHEA-COMP:12419"/>
        <dbReference type="ChEBI" id="CHEBI:15378"/>
        <dbReference type="ChEBI" id="CHEBI:57856"/>
        <dbReference type="ChEBI" id="CHEBI:59789"/>
        <dbReference type="ChEBI" id="CHEBI:90615"/>
        <dbReference type="ChEBI" id="CHEBI:90616"/>
        <dbReference type="EC" id="2.1.1.72"/>
    </reaction>
</comment>
<evidence type="ECO:0000256" key="5">
    <source>
        <dbReference type="ARBA" id="ARBA00022691"/>
    </source>
</evidence>
<dbReference type="EC" id="2.1.1.72" evidence="2"/>
<sequence length="293" mass="32928">MAKKLPLPIPYQGSKRMLAPMIYPLLPSDVVSFYEPFAGSAAMTLFVAHHGVTKRYVLGDTLEPIVDLWASIIEQTSKTAKRYSQVWHGQTTTSTDYFNRVRERYNNEKDPVDLLYLVCRCVKSAVRFNGGGWFTQSHDKRRLGMAPDKMSLAIEGASALLRGKTKSRKGGWLEITSDATARDFVYMDPPYMGTSMGRDKRYHQQLMLDDLVAGLEAMNARDIRFALSYDGMTGKKEYGPELPATLGMARLLLHAGRSSHATLQGKVEKTIESLYLTIKCFDRQKDLSQVLGL</sequence>
<evidence type="ECO:0000256" key="6">
    <source>
        <dbReference type="ARBA" id="ARBA00047942"/>
    </source>
</evidence>
<dbReference type="HOGENOM" id="CLU_063430_2_0_6"/>
<dbReference type="PRINTS" id="PR00505">
    <property type="entry name" value="D12N6MTFRASE"/>
</dbReference>
<organism evidence="7 8">
    <name type="scientific">Xylella fastidiosa (strain 9a5c)</name>
    <dbReference type="NCBI Taxonomy" id="160492"/>
    <lineage>
        <taxon>Bacteria</taxon>
        <taxon>Pseudomonadati</taxon>
        <taxon>Pseudomonadota</taxon>
        <taxon>Gammaproteobacteria</taxon>
        <taxon>Lysobacterales</taxon>
        <taxon>Lysobacteraceae</taxon>
        <taxon>Xylella</taxon>
    </lineage>
</organism>
<dbReference type="PIR" id="H82634">
    <property type="entry name" value="H82634"/>
</dbReference>
<dbReference type="InterPro" id="IPR012263">
    <property type="entry name" value="M_m6A_EcoRV"/>
</dbReference>
<keyword evidence="5" id="KW-0949">S-adenosyl-L-methionine</keyword>
<dbReference type="SUPFAM" id="SSF53335">
    <property type="entry name" value="S-adenosyl-L-methionine-dependent methyltransferases"/>
    <property type="match status" value="1"/>
</dbReference>
<evidence type="ECO:0000256" key="1">
    <source>
        <dbReference type="ARBA" id="ARBA00006594"/>
    </source>
</evidence>
<dbReference type="InterPro" id="IPR023095">
    <property type="entry name" value="Ade_MeTrfase_dom_2"/>
</dbReference>
<dbReference type="InterPro" id="IPR012327">
    <property type="entry name" value="MeTrfase_D12"/>
</dbReference>
<dbReference type="Proteomes" id="UP000000812">
    <property type="component" value="Chromosome"/>
</dbReference>
<dbReference type="PROSITE" id="PS00092">
    <property type="entry name" value="N6_MTASE"/>
    <property type="match status" value="1"/>
</dbReference>
<accession>Q9PCH5</accession>
<evidence type="ECO:0000313" key="7">
    <source>
        <dbReference type="EMBL" id="AAF84612.1"/>
    </source>
</evidence>
<protein>
    <recommendedName>
        <fullName evidence="2">site-specific DNA-methyltransferase (adenine-specific)</fullName>
        <ecNumber evidence="2">2.1.1.72</ecNumber>
    </recommendedName>
</protein>
<dbReference type="RefSeq" id="WP_010894273.1">
    <property type="nucleotide sequence ID" value="NC_002488.3"/>
</dbReference>
<dbReference type="STRING" id="160492.XF_1804"/>
<dbReference type="PANTHER" id="PTHR30481:SF3">
    <property type="entry name" value="DNA ADENINE METHYLASE"/>
    <property type="match status" value="1"/>
</dbReference>
<dbReference type="Gene3D" id="3.40.50.150">
    <property type="entry name" value="Vaccinia Virus protein VP39"/>
    <property type="match status" value="1"/>
</dbReference>
<dbReference type="PIRSF" id="PIRSF000398">
    <property type="entry name" value="M_m6A_EcoRV"/>
    <property type="match status" value="1"/>
</dbReference>
<dbReference type="GO" id="GO:0006298">
    <property type="term" value="P:mismatch repair"/>
    <property type="evidence" value="ECO:0007669"/>
    <property type="project" value="TreeGrafter"/>
</dbReference>
<dbReference type="GO" id="GO:0043565">
    <property type="term" value="F:sequence-specific DNA binding"/>
    <property type="evidence" value="ECO:0007669"/>
    <property type="project" value="TreeGrafter"/>
</dbReference>
<evidence type="ECO:0000256" key="3">
    <source>
        <dbReference type="ARBA" id="ARBA00022603"/>
    </source>
</evidence>
<dbReference type="eggNOG" id="COG0338">
    <property type="taxonomic scope" value="Bacteria"/>
</dbReference>
<name>Q9PCH5_XYLFA</name>
<dbReference type="InterPro" id="IPR002052">
    <property type="entry name" value="DNA_methylase_N6_adenine_CS"/>
</dbReference>
<evidence type="ECO:0000256" key="2">
    <source>
        <dbReference type="ARBA" id="ARBA00011900"/>
    </source>
</evidence>
<dbReference type="PANTHER" id="PTHR30481">
    <property type="entry name" value="DNA ADENINE METHYLASE"/>
    <property type="match status" value="1"/>
</dbReference>